<evidence type="ECO:0000313" key="3">
    <source>
        <dbReference type="Proteomes" id="UP001497623"/>
    </source>
</evidence>
<name>A0AAV2PTW1_MEGNR</name>
<dbReference type="EMBL" id="CAXKWB010001178">
    <property type="protein sequence ID" value="CAL4063560.1"/>
    <property type="molecule type" value="Genomic_DNA"/>
</dbReference>
<reference evidence="2 3" key="1">
    <citation type="submission" date="2024-05" db="EMBL/GenBank/DDBJ databases">
        <authorList>
            <person name="Wallberg A."/>
        </authorList>
    </citation>
    <scope>NUCLEOTIDE SEQUENCE [LARGE SCALE GENOMIC DNA]</scope>
</reference>
<evidence type="ECO:0000256" key="1">
    <source>
        <dbReference type="SAM" id="MobiDB-lite"/>
    </source>
</evidence>
<feature type="non-terminal residue" evidence="2">
    <location>
        <position position="109"/>
    </location>
</feature>
<proteinExistence type="predicted"/>
<dbReference type="Proteomes" id="UP001497623">
    <property type="component" value="Unassembled WGS sequence"/>
</dbReference>
<comment type="caution">
    <text evidence="2">The sequence shown here is derived from an EMBL/GenBank/DDBJ whole genome shotgun (WGS) entry which is preliminary data.</text>
</comment>
<sequence>VRSNSPKYARLYRLLNLKINQHGDLEKIKKSGSYNTKLETGELQHLQDKEKEICELQQQLQDKDTHVNALNQQLQEKEIEKDKHHQLHQAKQSENDESSLQLQNEKNKQ</sequence>
<dbReference type="AlphaFoldDB" id="A0AAV2PTW1"/>
<feature type="compositionally biased region" description="Polar residues" evidence="1">
    <location>
        <begin position="98"/>
        <end position="109"/>
    </location>
</feature>
<feature type="non-terminal residue" evidence="2">
    <location>
        <position position="1"/>
    </location>
</feature>
<accession>A0AAV2PTW1</accession>
<gene>
    <name evidence="2" type="ORF">MNOR_LOCUS3460</name>
</gene>
<organism evidence="2 3">
    <name type="scientific">Meganyctiphanes norvegica</name>
    <name type="common">Northern krill</name>
    <name type="synonym">Thysanopoda norvegica</name>
    <dbReference type="NCBI Taxonomy" id="48144"/>
    <lineage>
        <taxon>Eukaryota</taxon>
        <taxon>Metazoa</taxon>
        <taxon>Ecdysozoa</taxon>
        <taxon>Arthropoda</taxon>
        <taxon>Crustacea</taxon>
        <taxon>Multicrustacea</taxon>
        <taxon>Malacostraca</taxon>
        <taxon>Eumalacostraca</taxon>
        <taxon>Eucarida</taxon>
        <taxon>Euphausiacea</taxon>
        <taxon>Euphausiidae</taxon>
        <taxon>Meganyctiphanes</taxon>
    </lineage>
</organism>
<keyword evidence="3" id="KW-1185">Reference proteome</keyword>
<evidence type="ECO:0000313" key="2">
    <source>
        <dbReference type="EMBL" id="CAL4063560.1"/>
    </source>
</evidence>
<feature type="region of interest" description="Disordered" evidence="1">
    <location>
        <begin position="80"/>
        <end position="109"/>
    </location>
</feature>
<protein>
    <submittedName>
        <fullName evidence="2">Uncharacterized protein</fullName>
    </submittedName>
</protein>